<name>A0AAU9JDJ0_9CILI</name>
<accession>A0AAU9JDJ0</accession>
<evidence type="ECO:0000313" key="3">
    <source>
        <dbReference type="Proteomes" id="UP001162131"/>
    </source>
</evidence>
<protein>
    <submittedName>
        <fullName evidence="2">Uncharacterized protein</fullName>
    </submittedName>
</protein>
<sequence length="355" mass="37487">MLKNLVLAMVLAISSARWLNNHSEDLLSTISCKSYSCKTSNVTIPTGSCGLVSGTNVYLTPCSSTSTTPYCNTTNLNLTCRATPAVAALQNYPGEPCSAQTDCKFGICTSSKCTGQSKGDTCTLHEQCNPGLMCSAGGVCATQIGIGVSGCRSYLDCVNYASCNATYSSSNGTCTQYSTVANGLVVTDCQNGLSEMCASGYCTKTGNFYGQLGVCSTAPTSSKTLPTNCTQNTDCLGTDGTNMYLSTCQCGYNSAGQSYCNPFIGDAPGQSLINKWVTALKASASVCNTVRRDADSCLSLIGKLDDINAADFYWNYYPKVQGNDLCVQSIYTSLYWAASNANLITFTVMIVSLWI</sequence>
<evidence type="ECO:0000256" key="1">
    <source>
        <dbReference type="SAM" id="SignalP"/>
    </source>
</evidence>
<organism evidence="2 3">
    <name type="scientific">Blepharisma stoltei</name>
    <dbReference type="NCBI Taxonomy" id="1481888"/>
    <lineage>
        <taxon>Eukaryota</taxon>
        <taxon>Sar</taxon>
        <taxon>Alveolata</taxon>
        <taxon>Ciliophora</taxon>
        <taxon>Postciliodesmatophora</taxon>
        <taxon>Heterotrichea</taxon>
        <taxon>Heterotrichida</taxon>
        <taxon>Blepharismidae</taxon>
        <taxon>Blepharisma</taxon>
    </lineage>
</organism>
<keyword evidence="3" id="KW-1185">Reference proteome</keyword>
<dbReference type="AlphaFoldDB" id="A0AAU9JDJ0"/>
<evidence type="ECO:0000313" key="2">
    <source>
        <dbReference type="EMBL" id="CAG9323147.1"/>
    </source>
</evidence>
<comment type="caution">
    <text evidence="2">The sequence shown here is derived from an EMBL/GenBank/DDBJ whole genome shotgun (WGS) entry which is preliminary data.</text>
</comment>
<proteinExistence type="predicted"/>
<feature type="chain" id="PRO_5043728739" evidence="1">
    <location>
        <begin position="17"/>
        <end position="355"/>
    </location>
</feature>
<dbReference type="EMBL" id="CAJZBQ010000033">
    <property type="protein sequence ID" value="CAG9323147.1"/>
    <property type="molecule type" value="Genomic_DNA"/>
</dbReference>
<dbReference type="Proteomes" id="UP001162131">
    <property type="component" value="Unassembled WGS sequence"/>
</dbReference>
<feature type="signal peptide" evidence="1">
    <location>
        <begin position="1"/>
        <end position="16"/>
    </location>
</feature>
<gene>
    <name evidence="2" type="ORF">BSTOLATCC_MIC33049</name>
</gene>
<keyword evidence="1" id="KW-0732">Signal</keyword>
<reference evidence="2" key="1">
    <citation type="submission" date="2021-09" db="EMBL/GenBank/DDBJ databases">
        <authorList>
            <consortium name="AG Swart"/>
            <person name="Singh M."/>
            <person name="Singh A."/>
            <person name="Seah K."/>
            <person name="Emmerich C."/>
        </authorList>
    </citation>
    <scope>NUCLEOTIDE SEQUENCE</scope>
    <source>
        <strain evidence="2">ATCC30299</strain>
    </source>
</reference>